<feature type="region of interest" description="Disordered" evidence="1">
    <location>
        <begin position="1385"/>
        <end position="1482"/>
    </location>
</feature>
<feature type="region of interest" description="Disordered" evidence="1">
    <location>
        <begin position="619"/>
        <end position="669"/>
    </location>
</feature>
<feature type="compositionally biased region" description="Polar residues" evidence="1">
    <location>
        <begin position="812"/>
        <end position="826"/>
    </location>
</feature>
<organism evidence="2 3">
    <name type="scientific">Lunasporangiospora selenospora</name>
    <dbReference type="NCBI Taxonomy" id="979761"/>
    <lineage>
        <taxon>Eukaryota</taxon>
        <taxon>Fungi</taxon>
        <taxon>Fungi incertae sedis</taxon>
        <taxon>Mucoromycota</taxon>
        <taxon>Mortierellomycotina</taxon>
        <taxon>Mortierellomycetes</taxon>
        <taxon>Mortierellales</taxon>
        <taxon>Mortierellaceae</taxon>
        <taxon>Lunasporangiospora</taxon>
    </lineage>
</organism>
<feature type="compositionally biased region" description="Polar residues" evidence="1">
    <location>
        <begin position="1299"/>
        <end position="1311"/>
    </location>
</feature>
<accession>A0A9P6KHS3</accession>
<feature type="compositionally biased region" description="Basic and acidic residues" evidence="1">
    <location>
        <begin position="838"/>
        <end position="863"/>
    </location>
</feature>
<feature type="compositionally biased region" description="Polar residues" evidence="1">
    <location>
        <begin position="1684"/>
        <end position="1694"/>
    </location>
</feature>
<gene>
    <name evidence="2" type="ORF">BGW38_003427</name>
</gene>
<dbReference type="EMBL" id="JAABOA010000230">
    <property type="protein sequence ID" value="KAF9585207.1"/>
    <property type="molecule type" value="Genomic_DNA"/>
</dbReference>
<feature type="compositionally biased region" description="Acidic residues" evidence="1">
    <location>
        <begin position="1562"/>
        <end position="1571"/>
    </location>
</feature>
<reference evidence="2" key="1">
    <citation type="journal article" date="2020" name="Fungal Divers.">
        <title>Resolving the Mortierellaceae phylogeny through synthesis of multi-gene phylogenetics and phylogenomics.</title>
        <authorList>
            <person name="Vandepol N."/>
            <person name="Liber J."/>
            <person name="Desiro A."/>
            <person name="Na H."/>
            <person name="Kennedy M."/>
            <person name="Barry K."/>
            <person name="Grigoriev I.V."/>
            <person name="Miller A.N."/>
            <person name="O'Donnell K."/>
            <person name="Stajich J.E."/>
            <person name="Bonito G."/>
        </authorList>
    </citation>
    <scope>NUCLEOTIDE SEQUENCE</scope>
    <source>
        <strain evidence="2">KOD1015</strain>
    </source>
</reference>
<dbReference type="Proteomes" id="UP000780801">
    <property type="component" value="Unassembled WGS sequence"/>
</dbReference>
<proteinExistence type="predicted"/>
<feature type="compositionally biased region" description="Polar residues" evidence="1">
    <location>
        <begin position="267"/>
        <end position="283"/>
    </location>
</feature>
<feature type="region of interest" description="Disordered" evidence="1">
    <location>
        <begin position="696"/>
        <end position="784"/>
    </location>
</feature>
<feature type="compositionally biased region" description="Basic and acidic residues" evidence="1">
    <location>
        <begin position="569"/>
        <end position="584"/>
    </location>
</feature>
<feature type="compositionally biased region" description="Acidic residues" evidence="1">
    <location>
        <begin position="1718"/>
        <end position="1732"/>
    </location>
</feature>
<protein>
    <submittedName>
        <fullName evidence="2">Uncharacterized protein</fullName>
    </submittedName>
</protein>
<feature type="region of interest" description="Disordered" evidence="1">
    <location>
        <begin position="900"/>
        <end position="926"/>
    </location>
</feature>
<feature type="compositionally biased region" description="Basic and acidic residues" evidence="1">
    <location>
        <begin position="632"/>
        <end position="643"/>
    </location>
</feature>
<feature type="compositionally biased region" description="Low complexity" evidence="1">
    <location>
        <begin position="284"/>
        <end position="295"/>
    </location>
</feature>
<evidence type="ECO:0000313" key="3">
    <source>
        <dbReference type="Proteomes" id="UP000780801"/>
    </source>
</evidence>
<feature type="region of interest" description="Disordered" evidence="1">
    <location>
        <begin position="1291"/>
        <end position="1331"/>
    </location>
</feature>
<feature type="compositionally biased region" description="Basic and acidic residues" evidence="1">
    <location>
        <begin position="1607"/>
        <end position="1616"/>
    </location>
</feature>
<name>A0A9P6KHS3_9FUNG</name>
<sequence>MSGALQLSFRIMGWAQMNNGLTVVDIAPMPFGHSNDMSLSCFTPFDPLMPESGPYSPSQERVLAKNGQCLPSVDILGSTSVSRCTPEKPTCDEGYSCYRPFNAYSSASMIRIHYVQPLYVKDKEGKSPEGQTVLYQGDKKDVWEAVKVTSIAVRFMSTQSLRTSLGECLLGDGSVAVANALGMLTAQSSKGSRIVRGIVTIMGSKPVAKSGNDDDDDDFEPSTPHNLRHRDVILPTTPTKLRLKRPASFSVTRGASLDNQKHGQDGPSESTPTHSQLNAMSAYTTTGSTPTIPKTRSTLSLKKPSKRTTERSSLGESTTALPDVNASKESDCELESRSSLYTPMAICSIVPAEPSIPTKTAFDSNRIVVLDSESESDTEPALPQWRPKIGGAERQAERLLEDYPPSSAKFTQESIPSSQGSADDYRDPTPSQEVYHIGQPDALVAATDVSGSALPSAYLLDEVEPDLIYTGLDFDIESIVDNGPNECMICGKNLSHLDAARVEYHVNNCMDDNQAEQDAIQSLDLNARVQGYSSSQVAFAGEQLDYLARVKRCPICKQDWPLKGKARAGQKDNAPKKARQKVDHMKRCAKAHKRTVQSLLYQLRLLKERYERSLVLGTLGDPSASQHVQDYLSEHSQDDEHQQQHGYSSATPVTTPTSTRTTRPKSSGIIQKQVASLTETMDADFTSDAIITTVSVPASSRTPRPSKLQRMQEDQQDESLQLALALSLSFQQSESESSSPSGTPRPRRASIVWTMTPLPKESTTDGGPNKRKRKQERDRNETTILPFAEVQDLIQANVGALLFPDIDGPTSSVNSNLDQSQSSESDTSPKRSLWGLSHLKDTGDIDDLNLHEDSEKTFPRKQPESIPSQKALGRRSKMVFDKEKYVSRFMRRFLQRDGRALSEATTKGTDNPGMLGGDEQDQDNKYDSPLWSISRARRASSKGQRSSEYTDLFATTLKKDILSHLHEMEVQIQLAKQTAYAKIIESLEKHPVVSGLDPDLSDEMTMEDDAAQFDLNEDLSQDLDGYRRPVSPSLRYSRLDSGEHVTPALESLPDTGIRRFTESQPEQLSDIEGDDMYMDMDHYSPNIAPTERIEATFGLDDYSFPIEDTEHDNTKSLSFPTSARSTRCRVSTNVTLEVEDLANASFRSDAVPLPRSRDSSVFSPPSALPPPLDLSKLGYPVGIFRTRDINNGNSSSVPRKSTATTSAVEALGRDQISTLEWDDDNIIQSPPLSSIISLDESPLLRAAVPPRLGLTKSTRNAETESAACQVYYEEEEDEGSPLKRLPRRRAGTAIRSTGPLATTTPSTNTLGIRQYPDNGNLGQDEATIPPRRKKLDSLYGLPLVSKAGHSESTSDHDNEPEVIEAPLSPIVSDEDEVLESLGYSASQRASHSQYRTQSQSQRSVRASIDHSNFSTESSQARATTSVSQTTVPGARLGAKAKRGAKSKDDSQPPSQLAFSQSQSRSLSQGLPRSGASTPTRKSRVAIRAEAMAAESAKAVAVIRAQTKMPNYEAMSVARLRMSAATFGLKAGTKRSLVDQLTALWTSLKAGHGQTSTSTVQELEMELTDEESSSSSRPSSSTTIQQNRSETRKRQRFDDIASGSSQKQRRESVHMSDSEDEAAGLAGSLGQPKTLSRGRTALLPNNGTRFGRIERRRSSSMDMAPLRTFDKDATPIDDSRKRYRSTSSVDLTRNLPSEDDLPSSINALDMDEVDRADSSSDMDGDLAGPEEDEMKAIKDAYLEEASQDFEDDDQDLDPESSIIDLENQLHQFLNSFKQIRRQFLTYQLA</sequence>
<feature type="compositionally biased region" description="Low complexity" evidence="1">
    <location>
        <begin position="1454"/>
        <end position="1473"/>
    </location>
</feature>
<feature type="compositionally biased region" description="Basic and acidic residues" evidence="1">
    <location>
        <begin position="1667"/>
        <end position="1679"/>
    </location>
</feature>
<dbReference type="OrthoDB" id="7694678at2759"/>
<feature type="region of interest" description="Disordered" evidence="1">
    <location>
        <begin position="564"/>
        <end position="584"/>
    </location>
</feature>
<feature type="compositionally biased region" description="Low complexity" evidence="1">
    <location>
        <begin position="1390"/>
        <end position="1406"/>
    </location>
</feature>
<evidence type="ECO:0000256" key="1">
    <source>
        <dbReference type="SAM" id="MobiDB-lite"/>
    </source>
</evidence>
<evidence type="ECO:0000313" key="2">
    <source>
        <dbReference type="EMBL" id="KAF9585207.1"/>
    </source>
</evidence>
<feature type="compositionally biased region" description="Low complexity" evidence="1">
    <location>
        <begin position="718"/>
        <end position="739"/>
    </location>
</feature>
<feature type="compositionally biased region" description="Low complexity" evidence="1">
    <location>
        <begin position="644"/>
        <end position="667"/>
    </location>
</feature>
<comment type="caution">
    <text evidence="2">The sequence shown here is derived from an EMBL/GenBank/DDBJ whole genome shotgun (WGS) entry which is preliminary data.</text>
</comment>
<feature type="compositionally biased region" description="Acidic residues" evidence="1">
    <location>
        <begin position="1744"/>
        <end position="1757"/>
    </location>
</feature>
<feature type="region of interest" description="Disordered" evidence="1">
    <location>
        <begin position="205"/>
        <end position="330"/>
    </location>
</feature>
<feature type="compositionally biased region" description="Basic and acidic residues" evidence="1">
    <location>
        <begin position="1588"/>
        <end position="1598"/>
    </location>
</feature>
<feature type="compositionally biased region" description="Polar residues" evidence="1">
    <location>
        <begin position="1409"/>
        <end position="1431"/>
    </location>
</feature>
<keyword evidence="3" id="KW-1185">Reference proteome</keyword>
<feature type="compositionally biased region" description="Polar residues" evidence="1">
    <location>
        <begin position="408"/>
        <end position="421"/>
    </location>
</feature>
<feature type="region of interest" description="Disordered" evidence="1">
    <location>
        <begin position="812"/>
        <end position="874"/>
    </location>
</feature>
<feature type="region of interest" description="Disordered" evidence="1">
    <location>
        <begin position="404"/>
        <end position="431"/>
    </location>
</feature>
<feature type="region of interest" description="Disordered" evidence="1">
    <location>
        <begin position="1548"/>
        <end position="1758"/>
    </location>
</feature>
<feature type="compositionally biased region" description="Polar residues" evidence="1">
    <location>
        <begin position="311"/>
        <end position="320"/>
    </location>
</feature>